<evidence type="ECO:0000313" key="1">
    <source>
        <dbReference type="EMBL" id="MDQ0463460.1"/>
    </source>
</evidence>
<dbReference type="Gene3D" id="3.40.50.300">
    <property type="entry name" value="P-loop containing nucleotide triphosphate hydrolases"/>
    <property type="match status" value="1"/>
</dbReference>
<evidence type="ECO:0008006" key="3">
    <source>
        <dbReference type="Google" id="ProtNLM"/>
    </source>
</evidence>
<accession>A0ABU0IN86</accession>
<dbReference type="Proteomes" id="UP001228905">
    <property type="component" value="Unassembled WGS sequence"/>
</dbReference>
<reference evidence="1 2" key="1">
    <citation type="submission" date="2023-07" db="EMBL/GenBank/DDBJ databases">
        <title>Genomic Encyclopedia of Type Strains, Phase IV (KMG-IV): sequencing the most valuable type-strain genomes for metagenomic binning, comparative biology and taxonomic classification.</title>
        <authorList>
            <person name="Goeker M."/>
        </authorList>
    </citation>
    <scope>NUCLEOTIDE SEQUENCE [LARGE SCALE GENOMIC DNA]</scope>
    <source>
        <strain evidence="1 2">DSM 18695</strain>
    </source>
</reference>
<organism evidence="1 2">
    <name type="scientific">Caulobacter ginsengisoli</name>
    <dbReference type="NCBI Taxonomy" id="400775"/>
    <lineage>
        <taxon>Bacteria</taxon>
        <taxon>Pseudomonadati</taxon>
        <taxon>Pseudomonadota</taxon>
        <taxon>Alphaproteobacteria</taxon>
        <taxon>Caulobacterales</taxon>
        <taxon>Caulobacteraceae</taxon>
        <taxon>Caulobacter</taxon>
    </lineage>
</organism>
<sequence>MADQSVTALSLTPRDYEIISFLDQRLLMKDYPRKTIGWDDIEDFSQGDAEALDYIFHIGHVGSTLLSRVLGQNPGVFSLREPAALRRLTELHGALGTAGGSWTPAAWESRAGGLLRLWSRVWLPGQRTLLKATSSVGEIATVLLARNPAARAVLLTVKPETYMATILGGPSSRVELEQMTPGRLQRLHRRLGGAVWRAEGLSEGERTAMSWACEMAGLAQAAAAHPAGCRWLDFDALLARPRESLALALTHLRGAAPADAVDAMAASPYFSRYSKAPEYGYDAGLRRQVLDQARAEHGVELRRGMAWLDQAARDHPLIAGLLAAQP</sequence>
<dbReference type="SUPFAM" id="SSF52540">
    <property type="entry name" value="P-loop containing nucleoside triphosphate hydrolases"/>
    <property type="match status" value="1"/>
</dbReference>
<keyword evidence="2" id="KW-1185">Reference proteome</keyword>
<comment type="caution">
    <text evidence="1">The sequence shown here is derived from an EMBL/GenBank/DDBJ whole genome shotgun (WGS) entry which is preliminary data.</text>
</comment>
<name>A0ABU0IN86_9CAUL</name>
<gene>
    <name evidence="1" type="ORF">QO010_001231</name>
</gene>
<evidence type="ECO:0000313" key="2">
    <source>
        <dbReference type="Proteomes" id="UP001228905"/>
    </source>
</evidence>
<dbReference type="EMBL" id="JAUSVS010000002">
    <property type="protein sequence ID" value="MDQ0463460.1"/>
    <property type="molecule type" value="Genomic_DNA"/>
</dbReference>
<dbReference type="InterPro" id="IPR027417">
    <property type="entry name" value="P-loop_NTPase"/>
</dbReference>
<proteinExistence type="predicted"/>
<dbReference type="RefSeq" id="WP_307347400.1">
    <property type="nucleotide sequence ID" value="NZ_JAUSVS010000002.1"/>
</dbReference>
<protein>
    <recommendedName>
        <fullName evidence="3">Sulfotransferase family protein</fullName>
    </recommendedName>
</protein>